<evidence type="ECO:0000259" key="6">
    <source>
        <dbReference type="Pfam" id="PF07687"/>
    </source>
</evidence>
<keyword evidence="2" id="KW-0479">Metal-binding</keyword>
<comment type="cofactor">
    <cofactor evidence="1">
        <name>Zn(2+)</name>
        <dbReference type="ChEBI" id="CHEBI:29105"/>
    </cofactor>
</comment>
<dbReference type="PROSITE" id="PS00758">
    <property type="entry name" value="ARGE_DAPE_CPG2_1"/>
    <property type="match status" value="1"/>
</dbReference>
<accession>A0A9D0ZB48</accession>
<sequence>MKTTQEEALKKLEQYVNLPSGSYDAEDVEAFAGAVCADWEALGMRVVRHPGGALECTIGEGKDELLLLGHMDTVFPRAEHWPFRLEGDRAYGPGTMDMKGGLLVMYYALREVLPALPSHAKIVCVLNTDEEIGSSNSHALIEAHAAHAFAALSFEPVRPSGAFVAERKGVIAFSVRCTGQRGHAGSAYRSCGSAIQQLCRVVGDLYALRDDARDISINVGVLQGGVAENIIADEAEARCEVRFYDPAYQDELLAAVERICAQPGVPGTTTALHVGASHPPFKANEKSARLLELAQEIGRAQGREITAESTGGAGDVAYVCASGIAALDGLGVEGFGAHTKDEYAIASSLLRNAHFAADLIKALVQRPDRVR</sequence>
<dbReference type="Proteomes" id="UP000886887">
    <property type="component" value="Unassembled WGS sequence"/>
</dbReference>
<dbReference type="SUPFAM" id="SSF53187">
    <property type="entry name" value="Zn-dependent exopeptidases"/>
    <property type="match status" value="1"/>
</dbReference>
<dbReference type="InterPro" id="IPR002933">
    <property type="entry name" value="Peptidase_M20"/>
</dbReference>
<comment type="caution">
    <text evidence="7">The sequence shown here is derived from an EMBL/GenBank/DDBJ whole genome shotgun (WGS) entry which is preliminary data.</text>
</comment>
<evidence type="ECO:0000313" key="8">
    <source>
        <dbReference type="Proteomes" id="UP000886887"/>
    </source>
</evidence>
<evidence type="ECO:0000256" key="5">
    <source>
        <dbReference type="PIRSR" id="PIRSR037238-1"/>
    </source>
</evidence>
<feature type="domain" description="Peptidase M20 dimerisation" evidence="6">
    <location>
        <begin position="166"/>
        <end position="266"/>
    </location>
</feature>
<gene>
    <name evidence="7" type="ORF">IAB73_08830</name>
</gene>
<dbReference type="Gene3D" id="3.30.70.360">
    <property type="match status" value="1"/>
</dbReference>
<dbReference type="SUPFAM" id="SSF55031">
    <property type="entry name" value="Bacterial exopeptidase dimerisation domain"/>
    <property type="match status" value="1"/>
</dbReference>
<dbReference type="Pfam" id="PF01546">
    <property type="entry name" value="Peptidase_M20"/>
    <property type="match status" value="1"/>
</dbReference>
<dbReference type="EMBL" id="DVFJ01000031">
    <property type="protein sequence ID" value="HIQ72294.1"/>
    <property type="molecule type" value="Genomic_DNA"/>
</dbReference>
<reference evidence="7" key="2">
    <citation type="journal article" date="2021" name="PeerJ">
        <title>Extensive microbial diversity within the chicken gut microbiome revealed by metagenomics and culture.</title>
        <authorList>
            <person name="Gilroy R."/>
            <person name="Ravi A."/>
            <person name="Getino M."/>
            <person name="Pursley I."/>
            <person name="Horton D.L."/>
            <person name="Alikhan N.F."/>
            <person name="Baker D."/>
            <person name="Gharbi K."/>
            <person name="Hall N."/>
            <person name="Watson M."/>
            <person name="Adriaenssens E.M."/>
            <person name="Foster-Nyarko E."/>
            <person name="Jarju S."/>
            <person name="Secka A."/>
            <person name="Antonio M."/>
            <person name="Oren A."/>
            <person name="Chaudhuri R.R."/>
            <person name="La Ragione R."/>
            <person name="Hildebrand F."/>
            <person name="Pallen M.J."/>
        </authorList>
    </citation>
    <scope>NUCLEOTIDE SEQUENCE</scope>
    <source>
        <strain evidence="7">ChiSxjej2B14-6234</strain>
    </source>
</reference>
<dbReference type="GO" id="GO:0016787">
    <property type="term" value="F:hydrolase activity"/>
    <property type="evidence" value="ECO:0007669"/>
    <property type="project" value="UniProtKB-KW"/>
</dbReference>
<dbReference type="AlphaFoldDB" id="A0A9D0ZB48"/>
<dbReference type="InterPro" id="IPR050072">
    <property type="entry name" value="Peptidase_M20A"/>
</dbReference>
<keyword evidence="3" id="KW-0378">Hydrolase</keyword>
<dbReference type="Gene3D" id="3.40.630.10">
    <property type="entry name" value="Zn peptidases"/>
    <property type="match status" value="1"/>
</dbReference>
<feature type="active site" evidence="5">
    <location>
        <position position="72"/>
    </location>
</feature>
<dbReference type="InterPro" id="IPR001261">
    <property type="entry name" value="ArgE/DapE_CS"/>
</dbReference>
<evidence type="ECO:0000256" key="2">
    <source>
        <dbReference type="ARBA" id="ARBA00022723"/>
    </source>
</evidence>
<dbReference type="InterPro" id="IPR017150">
    <property type="entry name" value="Pept_M20_glutamate_carboxypep"/>
</dbReference>
<reference evidence="7" key="1">
    <citation type="submission" date="2020-10" db="EMBL/GenBank/DDBJ databases">
        <authorList>
            <person name="Gilroy R."/>
        </authorList>
    </citation>
    <scope>NUCLEOTIDE SEQUENCE</scope>
    <source>
        <strain evidence="7">ChiSxjej2B14-6234</strain>
    </source>
</reference>
<keyword evidence="4" id="KW-0862">Zinc</keyword>
<evidence type="ECO:0000256" key="4">
    <source>
        <dbReference type="ARBA" id="ARBA00022833"/>
    </source>
</evidence>
<dbReference type="GO" id="GO:0046872">
    <property type="term" value="F:metal ion binding"/>
    <property type="evidence" value="ECO:0007669"/>
    <property type="project" value="UniProtKB-KW"/>
</dbReference>
<dbReference type="InterPro" id="IPR011650">
    <property type="entry name" value="Peptidase_M20_dimer"/>
</dbReference>
<dbReference type="InterPro" id="IPR036264">
    <property type="entry name" value="Bact_exopeptidase_dim_dom"/>
</dbReference>
<dbReference type="Pfam" id="PF07687">
    <property type="entry name" value="M20_dimer"/>
    <property type="match status" value="1"/>
</dbReference>
<evidence type="ECO:0000256" key="3">
    <source>
        <dbReference type="ARBA" id="ARBA00022801"/>
    </source>
</evidence>
<evidence type="ECO:0000313" key="7">
    <source>
        <dbReference type="EMBL" id="HIQ72294.1"/>
    </source>
</evidence>
<protein>
    <submittedName>
        <fullName evidence="7">M20/M25/M40 family metallo-hydrolase</fullName>
    </submittedName>
</protein>
<dbReference type="PIRSF" id="PIRSF037238">
    <property type="entry name" value="Carboxypeptidase_G2"/>
    <property type="match status" value="1"/>
</dbReference>
<name>A0A9D0ZB48_9FIRM</name>
<evidence type="ECO:0000256" key="1">
    <source>
        <dbReference type="ARBA" id="ARBA00001947"/>
    </source>
</evidence>
<proteinExistence type="predicted"/>
<dbReference type="PANTHER" id="PTHR43808:SF9">
    <property type="entry name" value="BLL0789 PROTEIN"/>
    <property type="match status" value="1"/>
</dbReference>
<organism evidence="7 8">
    <name type="scientific">Candidatus Onthenecus intestinigallinarum</name>
    <dbReference type="NCBI Taxonomy" id="2840875"/>
    <lineage>
        <taxon>Bacteria</taxon>
        <taxon>Bacillati</taxon>
        <taxon>Bacillota</taxon>
        <taxon>Clostridia</taxon>
        <taxon>Eubacteriales</taxon>
        <taxon>Candidatus Onthenecus</taxon>
    </lineage>
</organism>
<dbReference type="PANTHER" id="PTHR43808">
    <property type="entry name" value="ACETYLORNITHINE DEACETYLASE"/>
    <property type="match status" value="1"/>
</dbReference>
<feature type="active site" description="Proton acceptor" evidence="5">
    <location>
        <position position="130"/>
    </location>
</feature>